<dbReference type="Pfam" id="PF00106">
    <property type="entry name" value="adh_short"/>
    <property type="match status" value="1"/>
</dbReference>
<dbReference type="PRINTS" id="PR00081">
    <property type="entry name" value="GDHRDH"/>
</dbReference>
<accession>A0AAV4NL06</accession>
<dbReference type="InterPro" id="IPR036291">
    <property type="entry name" value="NAD(P)-bd_dom_sf"/>
</dbReference>
<keyword evidence="3" id="KW-1185">Reference proteome</keyword>
<dbReference type="InterPro" id="IPR002347">
    <property type="entry name" value="SDR_fam"/>
</dbReference>
<organism evidence="2 3">
    <name type="scientific">Caerostris darwini</name>
    <dbReference type="NCBI Taxonomy" id="1538125"/>
    <lineage>
        <taxon>Eukaryota</taxon>
        <taxon>Metazoa</taxon>
        <taxon>Ecdysozoa</taxon>
        <taxon>Arthropoda</taxon>
        <taxon>Chelicerata</taxon>
        <taxon>Arachnida</taxon>
        <taxon>Araneae</taxon>
        <taxon>Araneomorphae</taxon>
        <taxon>Entelegynae</taxon>
        <taxon>Araneoidea</taxon>
        <taxon>Araneidae</taxon>
        <taxon>Caerostris</taxon>
    </lineage>
</organism>
<name>A0AAV4NL06_9ARAC</name>
<dbReference type="GO" id="GO:0016491">
    <property type="term" value="F:oxidoreductase activity"/>
    <property type="evidence" value="ECO:0007669"/>
    <property type="project" value="TreeGrafter"/>
</dbReference>
<dbReference type="GO" id="GO:0008202">
    <property type="term" value="P:steroid metabolic process"/>
    <property type="evidence" value="ECO:0007669"/>
    <property type="project" value="TreeGrafter"/>
</dbReference>
<dbReference type="SUPFAM" id="SSF51735">
    <property type="entry name" value="NAD(P)-binding Rossmann-fold domains"/>
    <property type="match status" value="1"/>
</dbReference>
<gene>
    <name evidence="2" type="primary">Hsd17b2</name>
    <name evidence="2" type="ORF">CDAR_607361</name>
</gene>
<comment type="caution">
    <text evidence="2">The sequence shown here is derived from an EMBL/GenBank/DDBJ whole genome shotgun (WGS) entry which is preliminary data.</text>
</comment>
<dbReference type="PANTHER" id="PTHR43313">
    <property type="entry name" value="SHORT-CHAIN DEHYDROGENASE/REDUCTASE FAMILY 9C"/>
    <property type="match status" value="1"/>
</dbReference>
<reference evidence="2 3" key="1">
    <citation type="submission" date="2021-06" db="EMBL/GenBank/DDBJ databases">
        <title>Caerostris darwini draft genome.</title>
        <authorList>
            <person name="Kono N."/>
            <person name="Arakawa K."/>
        </authorList>
    </citation>
    <scope>NUCLEOTIDE SEQUENCE [LARGE SCALE GENOMIC DNA]</scope>
</reference>
<dbReference type="PANTHER" id="PTHR43313:SF1">
    <property type="entry name" value="3BETA-HYDROXYSTEROID DEHYDROGENASE DHS-16"/>
    <property type="match status" value="1"/>
</dbReference>
<dbReference type="AlphaFoldDB" id="A0AAV4NL06"/>
<dbReference type="Gene3D" id="3.40.50.720">
    <property type="entry name" value="NAD(P)-binding Rossmann-like Domain"/>
    <property type="match status" value="1"/>
</dbReference>
<evidence type="ECO:0000313" key="2">
    <source>
        <dbReference type="EMBL" id="GIX84513.1"/>
    </source>
</evidence>
<evidence type="ECO:0000256" key="1">
    <source>
        <dbReference type="RuleBase" id="RU000363"/>
    </source>
</evidence>
<dbReference type="PRINTS" id="PR00080">
    <property type="entry name" value="SDRFAMILY"/>
</dbReference>
<sequence length="262" mass="29466">MSGGADELKRSCSERFCTLHVDVTQDDSVQKAKEFVEKNLGKCELWAIVNNAGIYKGVIAEYTKISDYQDVLDVNTLGQVRVTKAFLPLLRKSTGRVVNVNSIAGRISLAHITPYTMSKCAAVGFTECLRRELDAWRIKVISIEPEFFKSPMNSYETMDKALEINRKDADTEAKSSQWQQYEERVKPMTSIVSAISSPKMWRVTNAMEAAVSMEHPCSVYVPAGNVVKRIFWYIVEIIPAIFLDAGLRVIHGMAPFVGRLFK</sequence>
<comment type="similarity">
    <text evidence="1">Belongs to the short-chain dehydrogenases/reductases (SDR) family.</text>
</comment>
<evidence type="ECO:0000313" key="3">
    <source>
        <dbReference type="Proteomes" id="UP001054837"/>
    </source>
</evidence>
<dbReference type="Proteomes" id="UP001054837">
    <property type="component" value="Unassembled WGS sequence"/>
</dbReference>
<proteinExistence type="inferred from homology"/>
<protein>
    <submittedName>
        <fullName evidence="2">Estradiol 17-beta-dehydrogenase 2</fullName>
    </submittedName>
</protein>
<dbReference type="EMBL" id="BPLQ01001721">
    <property type="protein sequence ID" value="GIX84513.1"/>
    <property type="molecule type" value="Genomic_DNA"/>
</dbReference>